<gene>
    <name evidence="3" type="ORF">BCL69_100551</name>
    <name evidence="2" type="ORF">SAMN05421882_100496</name>
</gene>
<name>A0A1H2RE70_9PROT</name>
<keyword evidence="1" id="KW-0812">Transmembrane</keyword>
<dbReference type="EMBL" id="VNHT01000005">
    <property type="protein sequence ID" value="TYP92852.1"/>
    <property type="molecule type" value="Genomic_DNA"/>
</dbReference>
<evidence type="ECO:0000313" key="4">
    <source>
        <dbReference type="Proteomes" id="UP000183454"/>
    </source>
</evidence>
<dbReference type="Proteomes" id="UP000324176">
    <property type="component" value="Unassembled WGS sequence"/>
</dbReference>
<evidence type="ECO:0000256" key="1">
    <source>
        <dbReference type="SAM" id="Phobius"/>
    </source>
</evidence>
<accession>A0A1H2RE70</accession>
<organism evidence="2 4">
    <name type="scientific">Nitrosomonas communis</name>
    <dbReference type="NCBI Taxonomy" id="44574"/>
    <lineage>
        <taxon>Bacteria</taxon>
        <taxon>Pseudomonadati</taxon>
        <taxon>Pseudomonadota</taxon>
        <taxon>Betaproteobacteria</taxon>
        <taxon>Nitrosomonadales</taxon>
        <taxon>Nitrosomonadaceae</taxon>
        <taxon>Nitrosomonas</taxon>
    </lineage>
</organism>
<reference evidence="3 5" key="2">
    <citation type="submission" date="2019-07" db="EMBL/GenBank/DDBJ databases">
        <title>Active sludge and wastewater microbial communities from Klosterneuburg, Austria.</title>
        <authorList>
            <person name="Wagner M."/>
        </authorList>
    </citation>
    <scope>NUCLEOTIDE SEQUENCE [LARGE SCALE GENOMIC DNA]</scope>
    <source>
        <strain evidence="3 5">Nm2</strain>
    </source>
</reference>
<dbReference type="Proteomes" id="UP000183454">
    <property type="component" value="Unassembled WGS sequence"/>
</dbReference>
<evidence type="ECO:0000313" key="5">
    <source>
        <dbReference type="Proteomes" id="UP000324176"/>
    </source>
</evidence>
<sequence length="52" mass="5737">MFTDNIGVNKDMSSLNNTRSDAETLRYFAINIAVIFGVTVALIMISEYFAGT</sequence>
<proteinExistence type="predicted"/>
<evidence type="ECO:0000313" key="2">
    <source>
        <dbReference type="EMBL" id="SDW17707.1"/>
    </source>
</evidence>
<dbReference type="EMBL" id="FNNH01000004">
    <property type="protein sequence ID" value="SDW17707.1"/>
    <property type="molecule type" value="Genomic_DNA"/>
</dbReference>
<keyword evidence="1" id="KW-1133">Transmembrane helix</keyword>
<dbReference type="AlphaFoldDB" id="A0A1H2RE70"/>
<protein>
    <submittedName>
        <fullName evidence="2">Uncharacterized protein</fullName>
    </submittedName>
</protein>
<reference evidence="2 4" key="1">
    <citation type="submission" date="2016-10" db="EMBL/GenBank/DDBJ databases">
        <authorList>
            <person name="de Groot N.N."/>
        </authorList>
    </citation>
    <scope>NUCLEOTIDE SEQUENCE [LARGE SCALE GENOMIC DNA]</scope>
    <source>
        <strain evidence="2 4">Nm110</strain>
    </source>
</reference>
<keyword evidence="1" id="KW-0472">Membrane</keyword>
<evidence type="ECO:0000313" key="3">
    <source>
        <dbReference type="EMBL" id="TYP92852.1"/>
    </source>
</evidence>
<feature type="transmembrane region" description="Helical" evidence="1">
    <location>
        <begin position="27"/>
        <end position="50"/>
    </location>
</feature>